<accession>A0A5B8IGZ1</accession>
<dbReference type="EMBL" id="MK250085">
    <property type="protein sequence ID" value="QDY51715.1"/>
    <property type="molecule type" value="Genomic_DNA"/>
</dbReference>
<proteinExistence type="predicted"/>
<evidence type="ECO:0000313" key="1">
    <source>
        <dbReference type="EMBL" id="QDY51715.1"/>
    </source>
</evidence>
<gene>
    <name evidence="1" type="ORF">1_100</name>
</gene>
<evidence type="ECO:0008006" key="2">
    <source>
        <dbReference type="Google" id="ProtNLM"/>
    </source>
</evidence>
<dbReference type="Gene3D" id="3.30.470.30">
    <property type="entry name" value="DNA ligase/mRNA capping enzyme"/>
    <property type="match status" value="1"/>
</dbReference>
<sequence length="365" mass="43786">MTSYISFCNKQTLNIIDDNFKEDVLNILSKKYYITIKDRSFYVIKKNNIKYMENNSYILSIKSLGALYYLFLTTINDIKYCIYIDKKVKEGHNYPRMLIVNYRFDDSLYSDTLFEGELLKNNDNEWCFIIINLHLFKGELQKNKTIVLRLSIVYKIFNDLYKKDNHLEICPLYIKRLFSYHELDTMIDEYIPNLNYKVRGIYFEGLKNAKRDKTNRLQNSNDHLYLFPRNMSFDKKKKVESLDNIIIKEKRDKQSMKKINIKDKCDNLDNIDLSNKENITFMIRKTDKSDIYNLYCLDNDDIKKYGIAWINSLKISKKIAKGFRSKDSYNVGCKYSKEMEKWYPVEMTENKVDNFDSIIKYLEIN</sequence>
<organism evidence="1">
    <name type="scientific">Mimiviridae sp. ChoanoV1</name>
    <dbReference type="NCBI Taxonomy" id="2596887"/>
    <lineage>
        <taxon>Viruses</taxon>
        <taxon>Varidnaviria</taxon>
        <taxon>Bamfordvirae</taxon>
        <taxon>Nucleocytoviricota</taxon>
        <taxon>Megaviricetes</taxon>
        <taxon>Imitervirales</taxon>
        <taxon>Schizomimiviridae</taxon>
    </lineage>
</organism>
<name>A0A5B8IGZ1_9VIRU</name>
<reference evidence="1" key="1">
    <citation type="submission" date="2018-11" db="EMBL/GenBank/DDBJ databases">
        <title>A distinct lineage of giant viruses engineers rhodopsin photosystems in predatory marine eukaryotes.</title>
        <authorList>
            <person name="Needham D.M."/>
            <person name="Yoshizawa S."/>
            <person name="Hosaka T."/>
            <person name="Poirier C."/>
            <person name="Choi C.-J."/>
            <person name="Hehenberger E."/>
            <person name="Irwin N.A.T."/>
            <person name="Wilken S."/>
            <person name="Yung C.-M."/>
            <person name="Bachy C."/>
            <person name="Kurihara R."/>
            <person name="Nakajima Y."/>
            <person name="Kojima K."/>
            <person name="Kimura-Someya T."/>
            <person name="Leonard G."/>
            <person name="Malmstrom R.R."/>
            <person name="Mende D."/>
            <person name="Olson D.K."/>
            <person name="Sudo Y."/>
            <person name="Sudek S."/>
            <person name="Richards T.A."/>
            <person name="DeLong E.F."/>
            <person name="Keeling P.J."/>
            <person name="Santoro A.E."/>
            <person name="Shirouzu M."/>
            <person name="Iwasaki W."/>
            <person name="Worden A.Z."/>
        </authorList>
    </citation>
    <scope>NUCLEOTIDE SEQUENCE</scope>
</reference>
<protein>
    <recommendedName>
        <fullName evidence="2">mRNA capping enzyme adenylation domain-containing protein</fullName>
    </recommendedName>
</protein>